<dbReference type="AlphaFoldDB" id="A0A2T2XG61"/>
<dbReference type="PANTHER" id="PTHR30055">
    <property type="entry name" value="HTH-TYPE TRANSCRIPTIONAL REGULATOR RUTR"/>
    <property type="match status" value="1"/>
</dbReference>
<evidence type="ECO:0000256" key="3">
    <source>
        <dbReference type="ARBA" id="ARBA00023163"/>
    </source>
</evidence>
<dbReference type="GO" id="GO:0000976">
    <property type="term" value="F:transcription cis-regulatory region binding"/>
    <property type="evidence" value="ECO:0007669"/>
    <property type="project" value="TreeGrafter"/>
</dbReference>
<dbReference type="InterPro" id="IPR009057">
    <property type="entry name" value="Homeodomain-like_sf"/>
</dbReference>
<name>A0A2T2XG61_9FIRM</name>
<comment type="caution">
    <text evidence="4">Lacks conserved residue(s) required for the propagation of feature annotation.</text>
</comment>
<dbReference type="Gene3D" id="1.10.357.10">
    <property type="entry name" value="Tetracycline Repressor, domain 2"/>
    <property type="match status" value="1"/>
</dbReference>
<feature type="domain" description="HTH tetR-type" evidence="5">
    <location>
        <begin position="5"/>
        <end position="65"/>
    </location>
</feature>
<dbReference type="Gene3D" id="1.10.10.60">
    <property type="entry name" value="Homeodomain-like"/>
    <property type="match status" value="1"/>
</dbReference>
<dbReference type="InterPro" id="IPR036271">
    <property type="entry name" value="Tet_transcr_reg_TetR-rel_C_sf"/>
</dbReference>
<accession>A0A2T2XG61</accession>
<dbReference type="Proteomes" id="UP000242972">
    <property type="component" value="Unassembled WGS sequence"/>
</dbReference>
<evidence type="ECO:0000256" key="2">
    <source>
        <dbReference type="ARBA" id="ARBA00023125"/>
    </source>
</evidence>
<dbReference type="InterPro" id="IPR050109">
    <property type="entry name" value="HTH-type_TetR-like_transc_reg"/>
</dbReference>
<evidence type="ECO:0000256" key="1">
    <source>
        <dbReference type="ARBA" id="ARBA00023015"/>
    </source>
</evidence>
<evidence type="ECO:0000259" key="5">
    <source>
        <dbReference type="PROSITE" id="PS50977"/>
    </source>
</evidence>
<organism evidence="6 7">
    <name type="scientific">Sulfobacillus benefaciens</name>
    <dbReference type="NCBI Taxonomy" id="453960"/>
    <lineage>
        <taxon>Bacteria</taxon>
        <taxon>Bacillati</taxon>
        <taxon>Bacillota</taxon>
        <taxon>Clostridia</taxon>
        <taxon>Eubacteriales</taxon>
        <taxon>Clostridiales Family XVII. Incertae Sedis</taxon>
        <taxon>Sulfobacillus</taxon>
    </lineage>
</organism>
<comment type="caution">
    <text evidence="6">The sequence shown here is derived from an EMBL/GenBank/DDBJ whole genome shotgun (WGS) entry which is preliminary data.</text>
</comment>
<keyword evidence="3" id="KW-0804">Transcription</keyword>
<dbReference type="SUPFAM" id="SSF48498">
    <property type="entry name" value="Tetracyclin repressor-like, C-terminal domain"/>
    <property type="match status" value="1"/>
</dbReference>
<keyword evidence="2 4" id="KW-0238">DNA-binding</keyword>
<gene>
    <name evidence="6" type="ORF">C7B46_09800</name>
</gene>
<evidence type="ECO:0000256" key="4">
    <source>
        <dbReference type="PROSITE-ProRule" id="PRU00335"/>
    </source>
</evidence>
<proteinExistence type="predicted"/>
<evidence type="ECO:0000313" key="6">
    <source>
        <dbReference type="EMBL" id="PSR33446.1"/>
    </source>
</evidence>
<sequence length="200" mass="22273">MEASPSTRDHIIQGARVVFAEKGFRASMRDIARAAGISTTSLIFWYFKDKEALFLAVVEDSSPLSQAQQLLTAMSNTVSSADIIRHLVHVYYNVYGDPLNRQILFQMLSHTTWHPKISTLLKTQLSDVTAGRMVAVIVAGQNSGEFRRDLAPDFAAQAVLGILFALVTRWHVDGHSPWPEQEVADDILTMLGYQIQDPSE</sequence>
<dbReference type="PANTHER" id="PTHR30055:SF234">
    <property type="entry name" value="HTH-TYPE TRANSCRIPTIONAL REGULATOR BETI"/>
    <property type="match status" value="1"/>
</dbReference>
<dbReference type="EMBL" id="PXYW01000020">
    <property type="protein sequence ID" value="PSR33446.1"/>
    <property type="molecule type" value="Genomic_DNA"/>
</dbReference>
<reference evidence="6 7" key="1">
    <citation type="journal article" date="2014" name="BMC Genomics">
        <title>Comparison of environmental and isolate Sulfobacillus genomes reveals diverse carbon, sulfur, nitrogen, and hydrogen metabolisms.</title>
        <authorList>
            <person name="Justice N.B."/>
            <person name="Norman A."/>
            <person name="Brown C.T."/>
            <person name="Singh A."/>
            <person name="Thomas B.C."/>
            <person name="Banfield J.F."/>
        </authorList>
    </citation>
    <scope>NUCLEOTIDE SEQUENCE [LARGE SCALE GENOMIC DNA]</scope>
    <source>
        <strain evidence="6">AMDSBA4</strain>
    </source>
</reference>
<dbReference type="InterPro" id="IPR013570">
    <property type="entry name" value="Tscrpt_reg_YsiA_C"/>
</dbReference>
<dbReference type="GO" id="GO:0003700">
    <property type="term" value="F:DNA-binding transcription factor activity"/>
    <property type="evidence" value="ECO:0007669"/>
    <property type="project" value="TreeGrafter"/>
</dbReference>
<dbReference type="InterPro" id="IPR001647">
    <property type="entry name" value="HTH_TetR"/>
</dbReference>
<evidence type="ECO:0000313" key="7">
    <source>
        <dbReference type="Proteomes" id="UP000242972"/>
    </source>
</evidence>
<dbReference type="Pfam" id="PF00440">
    <property type="entry name" value="TetR_N"/>
    <property type="match status" value="1"/>
</dbReference>
<protein>
    <submittedName>
        <fullName evidence="6">TetR/AcrR family transcriptional regulator</fullName>
    </submittedName>
</protein>
<keyword evidence="1" id="KW-0805">Transcription regulation</keyword>
<dbReference type="SUPFAM" id="SSF46689">
    <property type="entry name" value="Homeodomain-like"/>
    <property type="match status" value="1"/>
</dbReference>
<dbReference type="PROSITE" id="PS50977">
    <property type="entry name" value="HTH_TETR_2"/>
    <property type="match status" value="1"/>
</dbReference>
<dbReference type="Pfam" id="PF08359">
    <property type="entry name" value="TetR_C_4"/>
    <property type="match status" value="1"/>
</dbReference>